<name>A0A2P2JJV4_RHIMU</name>
<evidence type="ECO:0000313" key="1">
    <source>
        <dbReference type="EMBL" id="MBW93762.1"/>
    </source>
</evidence>
<accession>A0A2P2JJV4</accession>
<reference evidence="1" key="1">
    <citation type="submission" date="2018-02" db="EMBL/GenBank/DDBJ databases">
        <title>Rhizophora mucronata_Transcriptome.</title>
        <authorList>
            <person name="Meera S.P."/>
            <person name="Sreeshan A."/>
            <person name="Augustine A."/>
        </authorList>
    </citation>
    <scope>NUCLEOTIDE SEQUENCE</scope>
    <source>
        <tissue evidence="1">Leaf</tissue>
    </source>
</reference>
<organism evidence="1">
    <name type="scientific">Rhizophora mucronata</name>
    <name type="common">Asiatic mangrove</name>
    <dbReference type="NCBI Taxonomy" id="61149"/>
    <lineage>
        <taxon>Eukaryota</taxon>
        <taxon>Viridiplantae</taxon>
        <taxon>Streptophyta</taxon>
        <taxon>Embryophyta</taxon>
        <taxon>Tracheophyta</taxon>
        <taxon>Spermatophyta</taxon>
        <taxon>Magnoliopsida</taxon>
        <taxon>eudicotyledons</taxon>
        <taxon>Gunneridae</taxon>
        <taxon>Pentapetalae</taxon>
        <taxon>rosids</taxon>
        <taxon>fabids</taxon>
        <taxon>Malpighiales</taxon>
        <taxon>Rhizophoraceae</taxon>
        <taxon>Rhizophora</taxon>
    </lineage>
</organism>
<dbReference type="EMBL" id="GGEC01013279">
    <property type="protein sequence ID" value="MBW93762.1"/>
    <property type="molecule type" value="Transcribed_RNA"/>
</dbReference>
<sequence>MLPNAVHPSTGVRLKRAWERPTLPLFVPLLNPFTRAKSTIVLGKSITFIRFITFCCHTPMKLNVASEAVSGLIRCGEPKISRSSFQFDLVCHG</sequence>
<proteinExistence type="predicted"/>
<protein>
    <submittedName>
        <fullName evidence="1">Uncharacterized protein MANES_14G163500</fullName>
    </submittedName>
</protein>
<dbReference type="AlphaFoldDB" id="A0A2P2JJV4"/>